<feature type="compositionally biased region" description="Low complexity" evidence="1">
    <location>
        <begin position="26"/>
        <end position="40"/>
    </location>
</feature>
<dbReference type="AlphaFoldDB" id="A0AAV1E165"/>
<dbReference type="Proteomes" id="UP001161247">
    <property type="component" value="Chromosome 7"/>
</dbReference>
<accession>A0AAV1E165</accession>
<dbReference type="EMBL" id="OX459124">
    <property type="protein sequence ID" value="CAI9113062.1"/>
    <property type="molecule type" value="Genomic_DNA"/>
</dbReference>
<dbReference type="PANTHER" id="PTHR34799:SF2">
    <property type="entry name" value="OS07G0656300 PROTEIN"/>
    <property type="match status" value="1"/>
</dbReference>
<proteinExistence type="predicted"/>
<protein>
    <submittedName>
        <fullName evidence="3">OLC1v1013590C1</fullName>
    </submittedName>
</protein>
<dbReference type="Pfam" id="PF25370">
    <property type="entry name" value="HTH_74"/>
    <property type="match status" value="1"/>
</dbReference>
<dbReference type="InterPro" id="IPR057523">
    <property type="entry name" value="HTH_74"/>
</dbReference>
<sequence>MKIKLKLKMKPKETVEEEEQKSSLNSESSFASPEPSASDSVSGGSNLTFGRSYDHLSVLQPNRRRPVLGSTHIRIRAESILRILTSQGCASEVRLRQLLGDSPSTSKALRLLLSLHQVKRCGAGGRNDPYIYMVYFSSLYCKR</sequence>
<feature type="domain" description="HTH three-helical bundle" evidence="2">
    <location>
        <begin position="70"/>
        <end position="111"/>
    </location>
</feature>
<evidence type="ECO:0000313" key="4">
    <source>
        <dbReference type="Proteomes" id="UP001161247"/>
    </source>
</evidence>
<evidence type="ECO:0000256" key="1">
    <source>
        <dbReference type="SAM" id="MobiDB-lite"/>
    </source>
</evidence>
<evidence type="ECO:0000313" key="3">
    <source>
        <dbReference type="EMBL" id="CAI9113062.1"/>
    </source>
</evidence>
<keyword evidence="4" id="KW-1185">Reference proteome</keyword>
<reference evidence="3" key="1">
    <citation type="submission" date="2023-03" db="EMBL/GenBank/DDBJ databases">
        <authorList>
            <person name="Julca I."/>
        </authorList>
    </citation>
    <scope>NUCLEOTIDE SEQUENCE</scope>
</reference>
<name>A0AAV1E165_OLDCO</name>
<feature type="region of interest" description="Disordered" evidence="1">
    <location>
        <begin position="1"/>
        <end position="46"/>
    </location>
</feature>
<dbReference type="PANTHER" id="PTHR34799">
    <property type="entry name" value="OS07G0656300 PROTEIN"/>
    <property type="match status" value="1"/>
</dbReference>
<gene>
    <name evidence="3" type="ORF">OLC1_LOCUS20142</name>
</gene>
<organism evidence="3 4">
    <name type="scientific">Oldenlandia corymbosa var. corymbosa</name>
    <dbReference type="NCBI Taxonomy" id="529605"/>
    <lineage>
        <taxon>Eukaryota</taxon>
        <taxon>Viridiplantae</taxon>
        <taxon>Streptophyta</taxon>
        <taxon>Embryophyta</taxon>
        <taxon>Tracheophyta</taxon>
        <taxon>Spermatophyta</taxon>
        <taxon>Magnoliopsida</taxon>
        <taxon>eudicotyledons</taxon>
        <taxon>Gunneridae</taxon>
        <taxon>Pentapetalae</taxon>
        <taxon>asterids</taxon>
        <taxon>lamiids</taxon>
        <taxon>Gentianales</taxon>
        <taxon>Rubiaceae</taxon>
        <taxon>Rubioideae</taxon>
        <taxon>Spermacoceae</taxon>
        <taxon>Hedyotis-Oldenlandia complex</taxon>
        <taxon>Oldenlandia</taxon>
    </lineage>
</organism>
<evidence type="ECO:0000259" key="2">
    <source>
        <dbReference type="Pfam" id="PF25370"/>
    </source>
</evidence>